<sequence>MNPRCMCPYLVSSSFSLPFTENQDNNLFVMRQGDSIDNFEPLWLIASEVSQLSPRLVLTLASAMSSKDVPSIDTSKLKVAIKYGLCEMLNAVAIMRELAPKDGNFDFRVSDLEALFSEGMVDHNVDMVSKEYKLFCSDVTMGRVRRRLQRSCDLRREVSSKDGSVETGEYEVEYEVVLSHGQAGIRFSHDHVFIFKNLKLRTHH</sequence>
<dbReference type="InterPro" id="IPR051710">
    <property type="entry name" value="Phosphatase_SH3-domain"/>
</dbReference>
<evidence type="ECO:0000313" key="2">
    <source>
        <dbReference type="Proteomes" id="UP001642260"/>
    </source>
</evidence>
<dbReference type="AlphaFoldDB" id="A0ABC8LI22"/>
<keyword evidence="2" id="KW-1185">Reference proteome</keyword>
<protein>
    <submittedName>
        <fullName evidence="1">Uncharacterized protein</fullName>
    </submittedName>
</protein>
<dbReference type="PANTHER" id="PTHR16469">
    <property type="entry name" value="UBIQUITIN-ASSOCIATED AND SH3 DOMAIN-CONTAINING BA-RELATED"/>
    <property type="match status" value="1"/>
</dbReference>
<accession>A0ABC8LI22</accession>
<dbReference type="EMBL" id="CAKOAT010580709">
    <property type="protein sequence ID" value="CAH8383218.1"/>
    <property type="molecule type" value="Genomic_DNA"/>
</dbReference>
<gene>
    <name evidence="1" type="ORF">ERUC_LOCUS35701</name>
</gene>
<organism evidence="1 2">
    <name type="scientific">Eruca vesicaria subsp. sativa</name>
    <name type="common">Garden rocket</name>
    <name type="synonym">Eruca sativa</name>
    <dbReference type="NCBI Taxonomy" id="29727"/>
    <lineage>
        <taxon>Eukaryota</taxon>
        <taxon>Viridiplantae</taxon>
        <taxon>Streptophyta</taxon>
        <taxon>Embryophyta</taxon>
        <taxon>Tracheophyta</taxon>
        <taxon>Spermatophyta</taxon>
        <taxon>Magnoliopsida</taxon>
        <taxon>eudicotyledons</taxon>
        <taxon>Gunneridae</taxon>
        <taxon>Pentapetalae</taxon>
        <taxon>rosids</taxon>
        <taxon>malvids</taxon>
        <taxon>Brassicales</taxon>
        <taxon>Brassicaceae</taxon>
        <taxon>Brassiceae</taxon>
        <taxon>Eruca</taxon>
    </lineage>
</organism>
<dbReference type="PANTHER" id="PTHR16469:SF27">
    <property type="entry name" value="UBIQUITIN-ASSOCIATED AND SH3 DOMAIN-CONTAINING BA-RELATED"/>
    <property type="match status" value="1"/>
</dbReference>
<comment type="caution">
    <text evidence="1">The sequence shown here is derived from an EMBL/GenBank/DDBJ whole genome shotgun (WGS) entry which is preliminary data.</text>
</comment>
<name>A0ABC8LI22_ERUVS</name>
<dbReference type="Proteomes" id="UP001642260">
    <property type="component" value="Unassembled WGS sequence"/>
</dbReference>
<evidence type="ECO:0000313" key="1">
    <source>
        <dbReference type="EMBL" id="CAH8383218.1"/>
    </source>
</evidence>
<proteinExistence type="predicted"/>
<reference evidence="1 2" key="1">
    <citation type="submission" date="2022-03" db="EMBL/GenBank/DDBJ databases">
        <authorList>
            <person name="Macdonald S."/>
            <person name="Ahmed S."/>
            <person name="Newling K."/>
        </authorList>
    </citation>
    <scope>NUCLEOTIDE SEQUENCE [LARGE SCALE GENOMIC DNA]</scope>
</reference>